<feature type="region of interest" description="Disordered" evidence="5">
    <location>
        <begin position="1"/>
        <end position="28"/>
    </location>
</feature>
<evidence type="ECO:0000256" key="3">
    <source>
        <dbReference type="ARBA" id="ARBA00023152"/>
    </source>
</evidence>
<comment type="caution">
    <text evidence="6">The sequence shown here is derived from an EMBL/GenBank/DDBJ whole genome shotgun (WGS) entry which is preliminary data.</text>
</comment>
<keyword evidence="4" id="KW-0413">Isomerase</keyword>
<evidence type="ECO:0000256" key="1">
    <source>
        <dbReference type="ARBA" id="ARBA00006717"/>
    </source>
</evidence>
<keyword evidence="3" id="KW-0324">Glycolysis</keyword>
<evidence type="ECO:0000256" key="5">
    <source>
        <dbReference type="SAM" id="MobiDB-lite"/>
    </source>
</evidence>
<accession>A0ABN1W0N1</accession>
<protein>
    <recommendedName>
        <fullName evidence="2">phosphoglycerate mutase (2,3-diphosphoglycerate-dependent)</fullName>
        <ecNumber evidence="2">5.4.2.11</ecNumber>
    </recommendedName>
</protein>
<evidence type="ECO:0000313" key="7">
    <source>
        <dbReference type="Proteomes" id="UP001500037"/>
    </source>
</evidence>
<evidence type="ECO:0000313" key="6">
    <source>
        <dbReference type="EMBL" id="GAA1229895.1"/>
    </source>
</evidence>
<reference evidence="6 7" key="1">
    <citation type="journal article" date="2019" name="Int. J. Syst. Evol. Microbiol.">
        <title>The Global Catalogue of Microorganisms (GCM) 10K type strain sequencing project: providing services to taxonomists for standard genome sequencing and annotation.</title>
        <authorList>
            <consortium name="The Broad Institute Genomics Platform"/>
            <consortium name="The Broad Institute Genome Sequencing Center for Infectious Disease"/>
            <person name="Wu L."/>
            <person name="Ma J."/>
        </authorList>
    </citation>
    <scope>NUCLEOTIDE SEQUENCE [LARGE SCALE GENOMIC DNA]</scope>
    <source>
        <strain evidence="6 7">JCM 13004</strain>
    </source>
</reference>
<dbReference type="Proteomes" id="UP001500037">
    <property type="component" value="Unassembled WGS sequence"/>
</dbReference>
<evidence type="ECO:0000256" key="4">
    <source>
        <dbReference type="ARBA" id="ARBA00023235"/>
    </source>
</evidence>
<dbReference type="InterPro" id="IPR029033">
    <property type="entry name" value="His_PPase_superfam"/>
</dbReference>
<dbReference type="InterPro" id="IPR013078">
    <property type="entry name" value="His_Pase_superF_clade-1"/>
</dbReference>
<dbReference type="EC" id="5.4.2.11" evidence="2"/>
<sequence>MDPPAHRVGLMPDPPPHPPDRRGAPAMPELSTILNGHPPQQGRAALPSVLIATRHGQSTANVEFQLAEAAGALSVPITCRDADIPLSMQGQAQAQAFGRWWAELPPADRPRAVWCSPYVRTAETARIAIAQAAGLGAVPVGLPVRYDERLRDRELGILEMLTAAAIEKRHPEEAARRRKMGELYYRPPGGESWSDVALRVRDCLRDLCAEEAGRPVLLVAHDTVVLMLRYVLERLTEERLVAFEPVRNCSASVWRSAHDRLRPECWNETDHLAGAVTVAD</sequence>
<comment type="similarity">
    <text evidence="1">Belongs to the phosphoglycerate mutase family. BPG-dependent PGAM subfamily.</text>
</comment>
<dbReference type="EMBL" id="BAAALF010000025">
    <property type="protein sequence ID" value="GAA1229895.1"/>
    <property type="molecule type" value="Genomic_DNA"/>
</dbReference>
<dbReference type="SUPFAM" id="SSF53254">
    <property type="entry name" value="Phosphoglycerate mutase-like"/>
    <property type="match status" value="1"/>
</dbReference>
<dbReference type="CDD" id="cd07067">
    <property type="entry name" value="HP_PGM_like"/>
    <property type="match status" value="1"/>
</dbReference>
<gene>
    <name evidence="6" type="ORF">GCM10009665_20420</name>
</gene>
<dbReference type="SMART" id="SM00855">
    <property type="entry name" value="PGAM"/>
    <property type="match status" value="1"/>
</dbReference>
<dbReference type="PANTHER" id="PTHR11931">
    <property type="entry name" value="PHOSPHOGLYCERATE MUTASE"/>
    <property type="match status" value="1"/>
</dbReference>
<dbReference type="InterPro" id="IPR005952">
    <property type="entry name" value="Phosphogly_mut1"/>
</dbReference>
<name>A0ABN1W0N1_9ACTN</name>
<dbReference type="Gene3D" id="3.40.50.1240">
    <property type="entry name" value="Phosphoglycerate mutase-like"/>
    <property type="match status" value="1"/>
</dbReference>
<keyword evidence="7" id="KW-1185">Reference proteome</keyword>
<proteinExistence type="inferred from homology"/>
<dbReference type="Pfam" id="PF00300">
    <property type="entry name" value="His_Phos_1"/>
    <property type="match status" value="1"/>
</dbReference>
<organism evidence="6 7">
    <name type="scientific">Kitasatospora nipponensis</name>
    <dbReference type="NCBI Taxonomy" id="258049"/>
    <lineage>
        <taxon>Bacteria</taxon>
        <taxon>Bacillati</taxon>
        <taxon>Actinomycetota</taxon>
        <taxon>Actinomycetes</taxon>
        <taxon>Kitasatosporales</taxon>
        <taxon>Streptomycetaceae</taxon>
        <taxon>Kitasatospora</taxon>
    </lineage>
</organism>
<evidence type="ECO:0000256" key="2">
    <source>
        <dbReference type="ARBA" id="ARBA00012028"/>
    </source>
</evidence>